<protein>
    <recommendedName>
        <fullName evidence="5">DUF834 domain-containing protein</fullName>
    </recommendedName>
</protein>
<name>A0A0E0N112_ORYRU</name>
<feature type="compositionally biased region" description="Low complexity" evidence="1">
    <location>
        <begin position="84"/>
        <end position="93"/>
    </location>
</feature>
<evidence type="ECO:0000256" key="1">
    <source>
        <dbReference type="SAM" id="MobiDB-lite"/>
    </source>
</evidence>
<feature type="signal peptide" evidence="2">
    <location>
        <begin position="1"/>
        <end position="24"/>
    </location>
</feature>
<keyword evidence="4" id="KW-1185">Reference proteome</keyword>
<evidence type="ECO:0000256" key="2">
    <source>
        <dbReference type="SAM" id="SignalP"/>
    </source>
</evidence>
<evidence type="ECO:0008006" key="5">
    <source>
        <dbReference type="Google" id="ProtNLM"/>
    </source>
</evidence>
<evidence type="ECO:0000313" key="3">
    <source>
        <dbReference type="EnsemblPlants" id="ORUFI01G30210.1"/>
    </source>
</evidence>
<evidence type="ECO:0000313" key="4">
    <source>
        <dbReference type="Proteomes" id="UP000008022"/>
    </source>
</evidence>
<dbReference type="Gramene" id="ORUFI01G30210.1">
    <property type="protein sequence ID" value="ORUFI01G30210.1"/>
    <property type="gene ID" value="ORUFI01G30210"/>
</dbReference>
<dbReference type="EnsemblPlants" id="ORUFI01G30210.1">
    <property type="protein sequence ID" value="ORUFI01G30210.1"/>
    <property type="gene ID" value="ORUFI01G30210"/>
</dbReference>
<dbReference type="HOGENOM" id="CLU_1771097_0_0_1"/>
<feature type="compositionally biased region" description="Basic and acidic residues" evidence="1">
    <location>
        <begin position="54"/>
        <end position="66"/>
    </location>
</feature>
<keyword evidence="2" id="KW-0732">Signal</keyword>
<feature type="compositionally biased region" description="Low complexity" evidence="1">
    <location>
        <begin position="35"/>
        <end position="50"/>
    </location>
</feature>
<accession>A0A0E0N112</accession>
<reference evidence="3" key="2">
    <citation type="submission" date="2015-06" db="UniProtKB">
        <authorList>
            <consortium name="EnsemblPlants"/>
        </authorList>
    </citation>
    <scope>IDENTIFICATION</scope>
</reference>
<sequence length="147" mass="15711">MGATCQLHIFFSSLFSLLSSHLHASGGRRDDGHAQMRAAGGARRQSSGGRARQRSGDGRQAERTASEEAGTTTSGVTEMRATMASASSSAGAAFPRQTGHEAWDESHMLMHSWWNTCPQAGICLTFSPSSTARRQTTHLNDAAVFEI</sequence>
<feature type="region of interest" description="Disordered" evidence="1">
    <location>
        <begin position="24"/>
        <end position="98"/>
    </location>
</feature>
<feature type="chain" id="PRO_5002368233" description="DUF834 domain-containing protein" evidence="2">
    <location>
        <begin position="25"/>
        <end position="147"/>
    </location>
</feature>
<dbReference type="AlphaFoldDB" id="A0A0E0N112"/>
<proteinExistence type="predicted"/>
<reference evidence="4" key="1">
    <citation type="submission" date="2013-06" db="EMBL/GenBank/DDBJ databases">
        <authorList>
            <person name="Zhao Q."/>
        </authorList>
    </citation>
    <scope>NUCLEOTIDE SEQUENCE</scope>
    <source>
        <strain evidence="4">cv. W1943</strain>
    </source>
</reference>
<organism evidence="3 4">
    <name type="scientific">Oryza rufipogon</name>
    <name type="common">Brownbeard rice</name>
    <name type="synonym">Asian wild rice</name>
    <dbReference type="NCBI Taxonomy" id="4529"/>
    <lineage>
        <taxon>Eukaryota</taxon>
        <taxon>Viridiplantae</taxon>
        <taxon>Streptophyta</taxon>
        <taxon>Embryophyta</taxon>
        <taxon>Tracheophyta</taxon>
        <taxon>Spermatophyta</taxon>
        <taxon>Magnoliopsida</taxon>
        <taxon>Liliopsida</taxon>
        <taxon>Poales</taxon>
        <taxon>Poaceae</taxon>
        <taxon>BOP clade</taxon>
        <taxon>Oryzoideae</taxon>
        <taxon>Oryzeae</taxon>
        <taxon>Oryzinae</taxon>
        <taxon>Oryza</taxon>
    </lineage>
</organism>
<dbReference type="Proteomes" id="UP000008022">
    <property type="component" value="Unassembled WGS sequence"/>
</dbReference>